<keyword evidence="2" id="KW-0479">Metal-binding</keyword>
<evidence type="ECO:0000256" key="2">
    <source>
        <dbReference type="ARBA" id="ARBA00022723"/>
    </source>
</evidence>
<dbReference type="GO" id="GO:0016020">
    <property type="term" value="C:membrane"/>
    <property type="evidence" value="ECO:0007669"/>
    <property type="project" value="InterPro"/>
</dbReference>
<accession>A0A7C2V9N9</accession>
<reference evidence="7" key="1">
    <citation type="journal article" date="2020" name="mSystems">
        <title>Genome- and Community-Level Interaction Insights into Carbon Utilization and Element Cycling Functions of Hydrothermarchaeota in Hydrothermal Sediment.</title>
        <authorList>
            <person name="Zhou Z."/>
            <person name="Liu Y."/>
            <person name="Xu W."/>
            <person name="Pan J."/>
            <person name="Luo Z.H."/>
            <person name="Li M."/>
        </authorList>
    </citation>
    <scope>NUCLEOTIDE SEQUENCE [LARGE SCALE GENOMIC DNA]</scope>
    <source>
        <strain evidence="7">SpSt-16</strain>
    </source>
</reference>
<keyword evidence="5" id="KW-0411">Iron-sulfur</keyword>
<feature type="domain" description="4Fe-4S ferredoxin-type" evidence="6">
    <location>
        <begin position="34"/>
        <end position="63"/>
    </location>
</feature>
<dbReference type="SUPFAM" id="SSF54862">
    <property type="entry name" value="4Fe-4S ferredoxins"/>
    <property type="match status" value="1"/>
</dbReference>
<dbReference type="GO" id="GO:0046872">
    <property type="term" value="F:metal ion binding"/>
    <property type="evidence" value="ECO:0007669"/>
    <property type="project" value="UniProtKB-KW"/>
</dbReference>
<evidence type="ECO:0000259" key="6">
    <source>
        <dbReference type="PROSITE" id="PS51379"/>
    </source>
</evidence>
<keyword evidence="3" id="KW-0677">Repeat</keyword>
<dbReference type="InterPro" id="IPR010226">
    <property type="entry name" value="NADH_quinone_OxRdtase_chainI"/>
</dbReference>
<evidence type="ECO:0000256" key="4">
    <source>
        <dbReference type="ARBA" id="ARBA00023004"/>
    </source>
</evidence>
<keyword evidence="1" id="KW-0004">4Fe-4S</keyword>
<dbReference type="InterPro" id="IPR017896">
    <property type="entry name" value="4Fe4S_Fe-S-bd"/>
</dbReference>
<dbReference type="Pfam" id="PF13187">
    <property type="entry name" value="Fer4_9"/>
    <property type="match status" value="1"/>
</dbReference>
<evidence type="ECO:0000256" key="1">
    <source>
        <dbReference type="ARBA" id="ARBA00022485"/>
    </source>
</evidence>
<evidence type="ECO:0000256" key="3">
    <source>
        <dbReference type="ARBA" id="ARBA00022737"/>
    </source>
</evidence>
<evidence type="ECO:0000256" key="5">
    <source>
        <dbReference type="ARBA" id="ARBA00023014"/>
    </source>
</evidence>
<dbReference type="GO" id="GO:0051539">
    <property type="term" value="F:4 iron, 4 sulfur cluster binding"/>
    <property type="evidence" value="ECO:0007669"/>
    <property type="project" value="UniProtKB-KW"/>
</dbReference>
<name>A0A7C2V9N9_9CREN</name>
<organism evidence="7">
    <name type="scientific">Ignisphaera aggregans</name>
    <dbReference type="NCBI Taxonomy" id="334771"/>
    <lineage>
        <taxon>Archaea</taxon>
        <taxon>Thermoproteota</taxon>
        <taxon>Thermoprotei</taxon>
        <taxon>Desulfurococcales</taxon>
        <taxon>Desulfurococcaceae</taxon>
        <taxon>Ignisphaera</taxon>
    </lineage>
</organism>
<dbReference type="Gene3D" id="3.30.70.3270">
    <property type="match status" value="1"/>
</dbReference>
<dbReference type="EMBL" id="DSGT01000009">
    <property type="protein sequence ID" value="HEW53252.1"/>
    <property type="molecule type" value="Genomic_DNA"/>
</dbReference>
<evidence type="ECO:0000313" key="7">
    <source>
        <dbReference type="EMBL" id="HEW53252.1"/>
    </source>
</evidence>
<dbReference type="PANTHER" id="PTHR10849:SF35">
    <property type="entry name" value="FORMATE HYDROGENLYASE SUBUNIT 6-RELATED"/>
    <property type="match status" value="1"/>
</dbReference>
<dbReference type="PROSITE" id="PS51379">
    <property type="entry name" value="4FE4S_FER_2"/>
    <property type="match status" value="2"/>
</dbReference>
<comment type="caution">
    <text evidence="7">The sequence shown here is derived from an EMBL/GenBank/DDBJ whole genome shotgun (WGS) entry which is preliminary data.</text>
</comment>
<keyword evidence="4" id="KW-0408">Iron</keyword>
<protein>
    <submittedName>
        <fullName evidence="7">4Fe-4S dicluster domain-containing protein</fullName>
    </submittedName>
</protein>
<proteinExistence type="predicted"/>
<dbReference type="PANTHER" id="PTHR10849">
    <property type="entry name" value="NADH DEHYDROGENASE UBIQUINONE IRON-SULFUR PROTEIN 8, MITOCHONDRIAL"/>
    <property type="match status" value="1"/>
</dbReference>
<dbReference type="GO" id="GO:0009060">
    <property type="term" value="P:aerobic respiration"/>
    <property type="evidence" value="ECO:0007669"/>
    <property type="project" value="TreeGrafter"/>
</dbReference>
<dbReference type="InterPro" id="IPR017900">
    <property type="entry name" value="4Fe4S_Fe_S_CS"/>
</dbReference>
<sequence>MVKFVKVIPIASKVGTVTIRYPYDKPLVTESFRGAIEIDPAKCVGCGACTRICPPKALTLVQEGNTLILRYFVGRCIFCGMCADVCPEKAITITKEFELATDQIHDLYTDVEHELVECERCGTKFVAKKLLDKVKSIVEVLPEDRAKLCPNCRRLETLSRAATPR</sequence>
<feature type="domain" description="4Fe-4S ferredoxin-type" evidence="6">
    <location>
        <begin position="67"/>
        <end position="96"/>
    </location>
</feature>
<dbReference type="GO" id="GO:0003954">
    <property type="term" value="F:NADH dehydrogenase activity"/>
    <property type="evidence" value="ECO:0007669"/>
    <property type="project" value="TreeGrafter"/>
</dbReference>
<dbReference type="PROSITE" id="PS00198">
    <property type="entry name" value="4FE4S_FER_1"/>
    <property type="match status" value="2"/>
</dbReference>
<gene>
    <name evidence="7" type="ORF">ENO77_03705</name>
</gene>
<dbReference type="AlphaFoldDB" id="A0A7C2V9N9"/>